<evidence type="ECO:0000313" key="1">
    <source>
        <dbReference type="EMBL" id="NGN44101.1"/>
    </source>
</evidence>
<gene>
    <name evidence="1" type="ORF">G6N74_23825</name>
</gene>
<name>A0A7C9RAA7_9HYPH</name>
<reference evidence="1 2" key="1">
    <citation type="submission" date="2020-02" db="EMBL/GenBank/DDBJ databases">
        <title>Genome sequence of the type strain CGMCC 1.15528 of Mesorhizobium zhangyense.</title>
        <authorList>
            <person name="Gao J."/>
            <person name="Sun J."/>
        </authorList>
    </citation>
    <scope>NUCLEOTIDE SEQUENCE [LARGE SCALE GENOMIC DNA]</scope>
    <source>
        <strain evidence="1 2">CGMCC 1.15528</strain>
    </source>
</reference>
<accession>A0A7C9RAA7</accession>
<dbReference type="AlphaFoldDB" id="A0A7C9RAA7"/>
<dbReference type="EMBL" id="JAAKZG010000013">
    <property type="protein sequence ID" value="NGN44101.1"/>
    <property type="molecule type" value="Genomic_DNA"/>
</dbReference>
<proteinExistence type="predicted"/>
<sequence length="50" mass="5842">MFIDMAPTLKFGRNNRRAARKNRVGGVLKMPELQKIVFYMRRIGEQFGAK</sequence>
<dbReference type="Proteomes" id="UP000481252">
    <property type="component" value="Unassembled WGS sequence"/>
</dbReference>
<keyword evidence="2" id="KW-1185">Reference proteome</keyword>
<evidence type="ECO:0000313" key="2">
    <source>
        <dbReference type="Proteomes" id="UP000481252"/>
    </source>
</evidence>
<organism evidence="1 2">
    <name type="scientific">Mesorhizobium zhangyense</name>
    <dbReference type="NCBI Taxonomy" id="1776730"/>
    <lineage>
        <taxon>Bacteria</taxon>
        <taxon>Pseudomonadati</taxon>
        <taxon>Pseudomonadota</taxon>
        <taxon>Alphaproteobacteria</taxon>
        <taxon>Hyphomicrobiales</taxon>
        <taxon>Phyllobacteriaceae</taxon>
        <taxon>Mesorhizobium</taxon>
    </lineage>
</organism>
<dbReference type="RefSeq" id="WP_165120503.1">
    <property type="nucleotide sequence ID" value="NZ_JAAKZG010000013.1"/>
</dbReference>
<protein>
    <submittedName>
        <fullName evidence="1">Uncharacterized protein</fullName>
    </submittedName>
</protein>
<comment type="caution">
    <text evidence="1">The sequence shown here is derived from an EMBL/GenBank/DDBJ whole genome shotgun (WGS) entry which is preliminary data.</text>
</comment>